<organism evidence="1 2">
    <name type="scientific">Pseudobacillus wudalianchiensis</name>
    <dbReference type="NCBI Taxonomy" id="1743143"/>
    <lineage>
        <taxon>Bacteria</taxon>
        <taxon>Bacillati</taxon>
        <taxon>Bacillota</taxon>
        <taxon>Bacilli</taxon>
        <taxon>Bacillales</taxon>
        <taxon>Bacillaceae</taxon>
        <taxon>Pseudobacillus</taxon>
    </lineage>
</organism>
<evidence type="ECO:0000313" key="1">
    <source>
        <dbReference type="EMBL" id="OCA92592.1"/>
    </source>
</evidence>
<accession>A0A1B9B943</accession>
<evidence type="ECO:0000313" key="2">
    <source>
        <dbReference type="Proteomes" id="UP000092578"/>
    </source>
</evidence>
<reference evidence="2" key="1">
    <citation type="submission" date="2016-05" db="EMBL/GenBank/DDBJ databases">
        <authorList>
            <person name="Liu B."/>
            <person name="Wang J."/>
            <person name="Zhu Y."/>
            <person name="Liu G."/>
            <person name="Chen Q."/>
            <person name="Chen Z."/>
            <person name="Lan J."/>
            <person name="Che J."/>
            <person name="Ge C."/>
            <person name="Shi H."/>
            <person name="Pan Z."/>
            <person name="Liu X."/>
        </authorList>
    </citation>
    <scope>NUCLEOTIDE SEQUENCE [LARGE SCALE GENOMIC DNA]</scope>
    <source>
        <strain evidence="2">FJAT-27215</strain>
    </source>
</reference>
<proteinExistence type="predicted"/>
<protein>
    <submittedName>
        <fullName evidence="1">Uncharacterized protein</fullName>
    </submittedName>
</protein>
<keyword evidence="2" id="KW-1185">Reference proteome</keyword>
<comment type="caution">
    <text evidence="1">The sequence shown here is derived from an EMBL/GenBank/DDBJ whole genome shotgun (WGS) entry which is preliminary data.</text>
</comment>
<sequence>MHMGEIEQVCYFIHLKVTEEGKQIYAEELMKLLSDKSNDIKIVGQYPDFTLTDGMCSCNFIWEGGKKISLDNKIFQTILSNDSIKNILVGWTWGERLPQLDNKLSMDIKEFVKRNKKAKLQMDTWYRLFDLNKYNKYQ</sequence>
<dbReference type="Proteomes" id="UP000092578">
    <property type="component" value="Unassembled WGS sequence"/>
</dbReference>
<gene>
    <name evidence="1" type="ORF">A8F95_02535</name>
</gene>
<dbReference type="EMBL" id="MAYT01000001">
    <property type="protein sequence ID" value="OCA92592.1"/>
    <property type="molecule type" value="Genomic_DNA"/>
</dbReference>
<name>A0A1B9B943_9BACI</name>
<dbReference type="AlphaFoldDB" id="A0A1B9B943"/>